<proteinExistence type="predicted"/>
<dbReference type="AlphaFoldDB" id="C7QG71"/>
<sequence length="1269" mass="138984">MARPGLATRDDLLRWPSIVAAGEFPRLIRRLILETVPDAVRLGFPAGSGTSAGSWDGSVRAVAGNTFVPAGLSVWELSVGQSGIAAKADGDYEKRTSTPDGSPVSDAVYIEAMLRPWPDRRTWAAGKRGDRRWKDVIGYGVDDIEEWLESAPVTHSWVSEMLNLAPHGYRAVETWWRGWAGATTPVLPTGAVLAGRDRAVQALEDRLEGTPSITTIRGVSLDEVLAFIAAVLERQASAGDSRWLSRAAFVDQVTSWRALAERPGPLILVPTTADVAAEAARGAAHHVLIPVTAAADIDLPPIDSRTAAVALRAEGLGEGSAEQAGRLARTSLLAMRRSLASRPELHTPSWASGPSRTLRGLLLAGRWSQTHDTDRAAISDLTGEDYDTLRETVAGLNRASDPFVTQIGSIWMLTNMHDAWIHLCETVRQDDLDRLEPVLRRALLERDPALDLSPDDRWSAGAVGKSPTHSADLRRGLATTLAALGVHGQVIDTGHGTNGAQWAARFVGDLLREANADTTGDTWNSLAGLLPLLAEAAPDAFLDGLRNASQGAVPVISTMFTDSTTTSVTRELSRHHHLLWALETLAWSPDHFGRVVLQLARLAEIDPGGSLSSRPFNSLVTVLCLEYPETTVPVAGRMAVIERLRDRHPDVAWRLMLTLLPSQFDLHGPTPNPEFRDWKPQEPVAVTADEWLDCVRTLVNWLILDAGDNVRRWQQVLDVFPFLPKSDRQRLREAMATRVGDGTLSDDGRADLWESLRELITHHRSRAGKPGSLPVDEVDALQDIERALAPSDPVQRHRWLFATQMPELAEHRRFGDPAYDSAVQDKRIAAITEIEERGIDAVREVAATAADARTVGVCLAEVAGDKYRSELVAMIPADPAGTALIEGWLSRQFQKDGWTWLDGLLAEELTPEQAAVALLASRDYPKAWEVAEAHGTPVAEAFWKYFSINGLGRDFGHVGEAASQLAQAGRVAAALKLVVIYLDDLGDTSADLLIRLLGQFADTYQSDPETGLVGEYDFRALFEYLHLHTDPQRSTEIGQLEWVFLSGLGFQPPAGRLREALAAEPELFVQIMSSTWRATDAQENDEDSQGEGAEPEDETLTKEQVQQATNGYALLTSIDRLPGIGPDGRVDPAALQQWVARVLELATASGRRRIAEMLVGQMLASAPADDDGTWPCQPVRDLLEELQSERVERSLAAQLYNDRGMTSRDPEDGGRQERALAERYLAQATTFSDSWPQTAVVLRRVASMYETDAHEHDDRAERFRQGQQT</sequence>
<feature type="compositionally biased region" description="Acidic residues" evidence="1">
    <location>
        <begin position="1082"/>
        <end position="1098"/>
    </location>
</feature>
<dbReference type="eggNOG" id="COG3093">
    <property type="taxonomic scope" value="Bacteria"/>
</dbReference>
<dbReference type="EMBL" id="CP001700">
    <property type="protein sequence ID" value="ACU72916.1"/>
    <property type="molecule type" value="Genomic_DNA"/>
</dbReference>
<name>C7QG71_CATAD</name>
<organism evidence="2 3">
    <name type="scientific">Catenulispora acidiphila (strain DSM 44928 / JCM 14897 / NBRC 102108 / NRRL B-24433 / ID139908)</name>
    <dbReference type="NCBI Taxonomy" id="479433"/>
    <lineage>
        <taxon>Bacteria</taxon>
        <taxon>Bacillati</taxon>
        <taxon>Actinomycetota</taxon>
        <taxon>Actinomycetes</taxon>
        <taxon>Catenulisporales</taxon>
        <taxon>Catenulisporaceae</taxon>
        <taxon>Catenulispora</taxon>
    </lineage>
</organism>
<protein>
    <submittedName>
        <fullName evidence="2">XRE family transcriptional regulator</fullName>
    </submittedName>
</protein>
<accession>C7QG71</accession>
<dbReference type="InParanoid" id="C7QG71"/>
<feature type="region of interest" description="Disordered" evidence="1">
    <location>
        <begin position="1250"/>
        <end position="1269"/>
    </location>
</feature>
<gene>
    <name evidence="2" type="ordered locus">Caci_4051</name>
</gene>
<dbReference type="OrthoDB" id="4547231at2"/>
<dbReference type="HOGENOM" id="CLU_007145_0_0_11"/>
<feature type="compositionally biased region" description="Basic and acidic residues" evidence="1">
    <location>
        <begin position="1251"/>
        <end position="1269"/>
    </location>
</feature>
<dbReference type="STRING" id="479433.Caci_4051"/>
<dbReference type="Proteomes" id="UP000000851">
    <property type="component" value="Chromosome"/>
</dbReference>
<feature type="region of interest" description="Disordered" evidence="1">
    <location>
        <begin position="1078"/>
        <end position="1105"/>
    </location>
</feature>
<reference evidence="2 3" key="1">
    <citation type="journal article" date="2009" name="Stand. Genomic Sci.">
        <title>Complete genome sequence of Catenulispora acidiphila type strain (ID 139908).</title>
        <authorList>
            <person name="Copeland A."/>
            <person name="Lapidus A."/>
            <person name="Glavina Del Rio T."/>
            <person name="Nolan M."/>
            <person name="Lucas S."/>
            <person name="Chen F."/>
            <person name="Tice H."/>
            <person name="Cheng J.F."/>
            <person name="Bruce D."/>
            <person name="Goodwin L."/>
            <person name="Pitluck S."/>
            <person name="Mikhailova N."/>
            <person name="Pati A."/>
            <person name="Ivanova N."/>
            <person name="Mavromatis K."/>
            <person name="Chen A."/>
            <person name="Palaniappan K."/>
            <person name="Chain P."/>
            <person name="Land M."/>
            <person name="Hauser L."/>
            <person name="Chang Y.J."/>
            <person name="Jeffries C.D."/>
            <person name="Chertkov O."/>
            <person name="Brettin T."/>
            <person name="Detter J.C."/>
            <person name="Han C."/>
            <person name="Ali Z."/>
            <person name="Tindall B.J."/>
            <person name="Goker M."/>
            <person name="Bristow J."/>
            <person name="Eisen J.A."/>
            <person name="Markowitz V."/>
            <person name="Hugenholtz P."/>
            <person name="Kyrpides N.C."/>
            <person name="Klenk H.P."/>
        </authorList>
    </citation>
    <scope>NUCLEOTIDE SEQUENCE [LARGE SCALE GENOMIC DNA]</scope>
    <source>
        <strain evidence="3">DSM 44928 / JCM 14897 / NBRC 102108 / NRRL B-24433 / ID139908</strain>
    </source>
</reference>
<dbReference type="RefSeq" id="WP_015792645.1">
    <property type="nucleotide sequence ID" value="NC_013131.1"/>
</dbReference>
<dbReference type="KEGG" id="cai:Caci_4051"/>
<evidence type="ECO:0000313" key="2">
    <source>
        <dbReference type="EMBL" id="ACU72916.1"/>
    </source>
</evidence>
<evidence type="ECO:0000256" key="1">
    <source>
        <dbReference type="SAM" id="MobiDB-lite"/>
    </source>
</evidence>
<keyword evidence="3" id="KW-1185">Reference proteome</keyword>
<evidence type="ECO:0000313" key="3">
    <source>
        <dbReference type="Proteomes" id="UP000000851"/>
    </source>
</evidence>